<feature type="transmembrane region" description="Helical" evidence="6">
    <location>
        <begin position="94"/>
        <end position="117"/>
    </location>
</feature>
<evidence type="ECO:0000256" key="3">
    <source>
        <dbReference type="ARBA" id="ARBA00022692"/>
    </source>
</evidence>
<feature type="transmembrane region" description="Helical" evidence="6">
    <location>
        <begin position="343"/>
        <end position="364"/>
    </location>
</feature>
<feature type="transmembrane region" description="Helical" evidence="6">
    <location>
        <begin position="440"/>
        <end position="461"/>
    </location>
</feature>
<name>A0A542VZK8_ZYMMB</name>
<dbReference type="OrthoDB" id="7388052at2"/>
<comment type="subcellular location">
    <subcellularLocation>
        <location evidence="1">Cell membrane</location>
        <topology evidence="1">Multi-pass membrane protein</topology>
    </subcellularLocation>
</comment>
<feature type="transmembrane region" description="Helical" evidence="6">
    <location>
        <begin position="404"/>
        <end position="428"/>
    </location>
</feature>
<dbReference type="Proteomes" id="UP000316887">
    <property type="component" value="Unassembled WGS sequence"/>
</dbReference>
<organism evidence="7 8">
    <name type="scientific">Zymomonas mobilis</name>
    <dbReference type="NCBI Taxonomy" id="542"/>
    <lineage>
        <taxon>Bacteria</taxon>
        <taxon>Pseudomonadati</taxon>
        <taxon>Pseudomonadota</taxon>
        <taxon>Alphaproteobacteria</taxon>
        <taxon>Sphingomonadales</taxon>
        <taxon>Zymomonadaceae</taxon>
        <taxon>Zymomonas</taxon>
    </lineage>
</organism>
<protein>
    <submittedName>
        <fullName evidence="7">O-antigen/teichoic acid export membrane protein</fullName>
    </submittedName>
</protein>
<keyword evidence="4 6" id="KW-1133">Transmembrane helix</keyword>
<evidence type="ECO:0000256" key="5">
    <source>
        <dbReference type="ARBA" id="ARBA00023136"/>
    </source>
</evidence>
<dbReference type="AlphaFoldDB" id="A0A542VZK8"/>
<evidence type="ECO:0000256" key="6">
    <source>
        <dbReference type="SAM" id="Phobius"/>
    </source>
</evidence>
<evidence type="ECO:0000256" key="4">
    <source>
        <dbReference type="ARBA" id="ARBA00022989"/>
    </source>
</evidence>
<accession>A0A542VZK8</accession>
<feature type="transmembrane region" description="Helical" evidence="6">
    <location>
        <begin position="371"/>
        <end position="392"/>
    </location>
</feature>
<feature type="transmembrane region" description="Helical" evidence="6">
    <location>
        <begin position="28"/>
        <end position="47"/>
    </location>
</feature>
<evidence type="ECO:0000256" key="1">
    <source>
        <dbReference type="ARBA" id="ARBA00004651"/>
    </source>
</evidence>
<keyword evidence="2" id="KW-1003">Cell membrane</keyword>
<proteinExistence type="predicted"/>
<dbReference type="GO" id="GO:0005886">
    <property type="term" value="C:plasma membrane"/>
    <property type="evidence" value="ECO:0007669"/>
    <property type="project" value="UniProtKB-SubCell"/>
</dbReference>
<gene>
    <name evidence="7" type="ORF">FBY58_0305</name>
</gene>
<feature type="transmembrane region" description="Helical" evidence="6">
    <location>
        <begin position="185"/>
        <end position="204"/>
    </location>
</feature>
<evidence type="ECO:0000313" key="7">
    <source>
        <dbReference type="EMBL" id="TQL16761.1"/>
    </source>
</evidence>
<dbReference type="PANTHER" id="PTHR30250">
    <property type="entry name" value="PST FAMILY PREDICTED COLANIC ACID TRANSPORTER"/>
    <property type="match status" value="1"/>
</dbReference>
<sequence>MTTLNKEDAEAKDIAILAKGGRTNVFGFLLRLAARIPFLFIAGRIYGADALGQFAYAVLVTEFTAQLATLGLTRGLAEKLSRTKESENYIVGDALLLSLITASIGAIILSFMPFLMFRGGAISFADHWLFPWVVVALVWADIALAALAFYGDIAASVKAQAIIEPWVLSIASVVFIWVAPHEGLLLSYVASAIAALAASLYPLLRRFGWPHGWKPHIPTLFSLARRNIPLAAADAIEWSSRRLDIVLLGLFFSSSVVGIYYVAQQVASLVQKLKTSFDPILGPVITRSLAAGDKTAVANQVRQVGFWIIAAQTGITLALGLTSHGVMGLVGPRFAGGDGALCFLLVAEVVAATAVISEAALIYIAPKTNMAISIAMLSLQAALSIPLISALHKHLGHNPLPSDLAAAAGPALALAISLGIGSILKSCLLRRLLKAPVSPWKWALLPAVIGAGSVGMLARQFPEWLELSLGVIMILVSYCSIIWYLGFSPEDRLLFKRQKMPDLSPSSTAEVDQEEA</sequence>
<keyword evidence="3 6" id="KW-0812">Transmembrane</keyword>
<dbReference type="InterPro" id="IPR050833">
    <property type="entry name" value="Poly_Biosynth_Transport"/>
</dbReference>
<feature type="transmembrane region" description="Helical" evidence="6">
    <location>
        <begin position="129"/>
        <end position="150"/>
    </location>
</feature>
<keyword evidence="5 6" id="KW-0472">Membrane</keyword>
<feature type="transmembrane region" description="Helical" evidence="6">
    <location>
        <begin position="467"/>
        <end position="487"/>
    </location>
</feature>
<dbReference type="Pfam" id="PF13440">
    <property type="entry name" value="Polysacc_synt_3"/>
    <property type="match status" value="1"/>
</dbReference>
<feature type="transmembrane region" description="Helical" evidence="6">
    <location>
        <begin position="245"/>
        <end position="263"/>
    </location>
</feature>
<evidence type="ECO:0000256" key="2">
    <source>
        <dbReference type="ARBA" id="ARBA00022475"/>
    </source>
</evidence>
<reference evidence="7 8" key="1">
    <citation type="submission" date="2019-06" db="EMBL/GenBank/DDBJ databases">
        <title>Genome sequencing of Zymomonas mobilis strains for genetic engineering and biofuel applications.</title>
        <authorList>
            <person name="Teravest M."/>
        </authorList>
    </citation>
    <scope>NUCLEOTIDE SEQUENCE [LARGE SCALE GENOMIC DNA]</scope>
    <source>
        <strain evidence="7 8">AN0101</strain>
    </source>
</reference>
<dbReference type="RefSeq" id="WP_141919165.1">
    <property type="nucleotide sequence ID" value="NZ_VFOF01000001.1"/>
</dbReference>
<comment type="caution">
    <text evidence="7">The sequence shown here is derived from an EMBL/GenBank/DDBJ whole genome shotgun (WGS) entry which is preliminary data.</text>
</comment>
<dbReference type="EMBL" id="VFOF01000001">
    <property type="protein sequence ID" value="TQL16761.1"/>
    <property type="molecule type" value="Genomic_DNA"/>
</dbReference>
<dbReference type="PANTHER" id="PTHR30250:SF11">
    <property type="entry name" value="O-ANTIGEN TRANSPORTER-RELATED"/>
    <property type="match status" value="1"/>
</dbReference>
<evidence type="ECO:0000313" key="8">
    <source>
        <dbReference type="Proteomes" id="UP000316887"/>
    </source>
</evidence>
<feature type="transmembrane region" description="Helical" evidence="6">
    <location>
        <begin position="162"/>
        <end position="179"/>
    </location>
</feature>